<dbReference type="AlphaFoldDB" id="A0A0A9BAI9"/>
<organism evidence="1">
    <name type="scientific">Arundo donax</name>
    <name type="common">Giant reed</name>
    <name type="synonym">Donax arundinaceus</name>
    <dbReference type="NCBI Taxonomy" id="35708"/>
    <lineage>
        <taxon>Eukaryota</taxon>
        <taxon>Viridiplantae</taxon>
        <taxon>Streptophyta</taxon>
        <taxon>Embryophyta</taxon>
        <taxon>Tracheophyta</taxon>
        <taxon>Spermatophyta</taxon>
        <taxon>Magnoliopsida</taxon>
        <taxon>Liliopsida</taxon>
        <taxon>Poales</taxon>
        <taxon>Poaceae</taxon>
        <taxon>PACMAD clade</taxon>
        <taxon>Arundinoideae</taxon>
        <taxon>Arundineae</taxon>
        <taxon>Arundo</taxon>
    </lineage>
</organism>
<protein>
    <submittedName>
        <fullName evidence="1">Uncharacterized protein</fullName>
    </submittedName>
</protein>
<reference evidence="1" key="1">
    <citation type="submission" date="2014-09" db="EMBL/GenBank/DDBJ databases">
        <authorList>
            <person name="Magalhaes I.L.F."/>
            <person name="Oliveira U."/>
            <person name="Santos F.R."/>
            <person name="Vidigal T.H.D.A."/>
            <person name="Brescovit A.D."/>
            <person name="Santos A.J."/>
        </authorList>
    </citation>
    <scope>NUCLEOTIDE SEQUENCE</scope>
    <source>
        <tissue evidence="1">Shoot tissue taken approximately 20 cm above the soil surface</tissue>
    </source>
</reference>
<proteinExistence type="predicted"/>
<evidence type="ECO:0000313" key="1">
    <source>
        <dbReference type="EMBL" id="JAD60356.1"/>
    </source>
</evidence>
<sequence>MQCHIFHKYKCLRLLRNASHSNGSLCDNLNSASNI</sequence>
<reference evidence="1" key="2">
    <citation type="journal article" date="2015" name="Data Brief">
        <title>Shoot transcriptome of the giant reed, Arundo donax.</title>
        <authorList>
            <person name="Barrero R.A."/>
            <person name="Guerrero F.D."/>
            <person name="Moolhuijzen P."/>
            <person name="Goolsby J.A."/>
            <person name="Tidwell J."/>
            <person name="Bellgard S.E."/>
            <person name="Bellgard M.I."/>
        </authorList>
    </citation>
    <scope>NUCLEOTIDE SEQUENCE</scope>
    <source>
        <tissue evidence="1">Shoot tissue taken approximately 20 cm above the soil surface</tissue>
    </source>
</reference>
<name>A0A0A9BAI9_ARUDO</name>
<accession>A0A0A9BAI9</accession>
<dbReference type="EMBL" id="GBRH01237539">
    <property type="protein sequence ID" value="JAD60356.1"/>
    <property type="molecule type" value="Transcribed_RNA"/>
</dbReference>